<evidence type="ECO:0000313" key="2">
    <source>
        <dbReference type="Proteomes" id="UP000003423"/>
    </source>
</evidence>
<sequence length="48" mass="5628">MPHLFINKKLIETTYDLDAEKYGCMLMPYKQYETLIDLAKDCIDNGVK</sequence>
<dbReference type="Gene3D" id="3.30.1880.10">
    <property type="entry name" value="protein ne1242 domain like"/>
    <property type="match status" value="1"/>
</dbReference>
<dbReference type="PATRIC" id="fig|859350.6.peg.1507"/>
<dbReference type="Proteomes" id="UP000003423">
    <property type="component" value="Unassembled WGS sequence"/>
</dbReference>
<dbReference type="AlphaFoldDB" id="I3D143"/>
<gene>
    <name evidence="1" type="ORF">BD31_I1654</name>
</gene>
<reference evidence="1 2" key="1">
    <citation type="journal article" date="2012" name="J. Bacteriol.">
        <title>Genome sequence of "Candidatus Nitrosopumilus salaria" BD31, an ammonia-oxidizing archaeon from the San Francisco Bay estuary.</title>
        <authorList>
            <person name="Mosier A.C."/>
            <person name="Allen E.E."/>
            <person name="Kim M."/>
            <person name="Ferriera S."/>
            <person name="Francis C.A."/>
        </authorList>
    </citation>
    <scope>NUCLEOTIDE SEQUENCE [LARGE SCALE GENOMIC DNA]</scope>
    <source>
        <strain evidence="1 2">BD31</strain>
    </source>
</reference>
<keyword evidence="2" id="KW-1185">Reference proteome</keyword>
<evidence type="ECO:0000313" key="1">
    <source>
        <dbReference type="EMBL" id="EIJ65436.1"/>
    </source>
</evidence>
<dbReference type="EMBL" id="AEXL02000121">
    <property type="protein sequence ID" value="EIJ65436.1"/>
    <property type="molecule type" value="Genomic_DNA"/>
</dbReference>
<accession>I3D143</accession>
<name>I3D143_9ARCH</name>
<dbReference type="InterPro" id="IPR023199">
    <property type="entry name" value="GriE/MELC1_sf"/>
</dbReference>
<protein>
    <submittedName>
        <fullName evidence="1">Uncharacterized protein</fullName>
    </submittedName>
</protein>
<comment type="caution">
    <text evidence="1">The sequence shown here is derived from an EMBL/GenBank/DDBJ whole genome shotgun (WGS) entry which is preliminary data.</text>
</comment>
<proteinExistence type="predicted"/>
<organism evidence="1 2">
    <name type="scientific">Candidatus Nitrosopumilus salarius BD31</name>
    <dbReference type="NCBI Taxonomy" id="859350"/>
    <lineage>
        <taxon>Archaea</taxon>
        <taxon>Nitrososphaerota</taxon>
        <taxon>Nitrososphaeria</taxon>
        <taxon>Nitrosopumilales</taxon>
        <taxon>Nitrosopumilaceae</taxon>
        <taxon>Nitrosopumilus</taxon>
    </lineage>
</organism>